<accession>A0A6J7X007</accession>
<name>A0A6J7X007_9CAUD</name>
<proteinExistence type="predicted"/>
<gene>
    <name evidence="1" type="ORF">UFOVP361_122</name>
</gene>
<dbReference type="EMBL" id="LR798301">
    <property type="protein sequence ID" value="CAB5222322.1"/>
    <property type="molecule type" value="Genomic_DNA"/>
</dbReference>
<evidence type="ECO:0000313" key="1">
    <source>
        <dbReference type="EMBL" id="CAB5222322.1"/>
    </source>
</evidence>
<sequence>MANTSTTTNKIWVDTDSGTYGGDYSTIKFLETREWTAEDWDIWDNWADSERSDYAIAVCGLAMYSPILDGNELYRTPKDMYN</sequence>
<organism evidence="1">
    <name type="scientific">uncultured Caudovirales phage</name>
    <dbReference type="NCBI Taxonomy" id="2100421"/>
    <lineage>
        <taxon>Viruses</taxon>
        <taxon>Duplodnaviria</taxon>
        <taxon>Heunggongvirae</taxon>
        <taxon>Uroviricota</taxon>
        <taxon>Caudoviricetes</taxon>
        <taxon>Peduoviridae</taxon>
        <taxon>Maltschvirus</taxon>
        <taxon>Maltschvirus maltsch</taxon>
    </lineage>
</organism>
<protein>
    <submittedName>
        <fullName evidence="1">Uncharacterized protein</fullName>
    </submittedName>
</protein>
<reference evidence="1" key="1">
    <citation type="submission" date="2020-05" db="EMBL/GenBank/DDBJ databases">
        <authorList>
            <person name="Chiriac C."/>
            <person name="Salcher M."/>
            <person name="Ghai R."/>
            <person name="Kavagutti S V."/>
        </authorList>
    </citation>
    <scope>NUCLEOTIDE SEQUENCE</scope>
</reference>